<protein>
    <submittedName>
        <fullName evidence="2">Uncharacterized protein</fullName>
    </submittedName>
</protein>
<dbReference type="Proteomes" id="UP000294535">
    <property type="component" value="Unassembled WGS sequence"/>
</dbReference>
<proteinExistence type="predicted"/>
<feature type="chain" id="PRO_5020979330" evidence="1">
    <location>
        <begin position="19"/>
        <end position="277"/>
    </location>
</feature>
<evidence type="ECO:0000256" key="1">
    <source>
        <dbReference type="SAM" id="SignalP"/>
    </source>
</evidence>
<feature type="signal peptide" evidence="1">
    <location>
        <begin position="1"/>
        <end position="18"/>
    </location>
</feature>
<evidence type="ECO:0000313" key="3">
    <source>
        <dbReference type="Proteomes" id="UP000294535"/>
    </source>
</evidence>
<dbReference type="OrthoDB" id="2149800at2"/>
<name>A0A4R6T386_9BACT</name>
<reference evidence="2 3" key="1">
    <citation type="submission" date="2019-03" db="EMBL/GenBank/DDBJ databases">
        <title>Genomic Encyclopedia of Type Strains, Phase III (KMG-III): the genomes of soil and plant-associated and newly described type strains.</title>
        <authorList>
            <person name="Whitman W."/>
        </authorList>
    </citation>
    <scope>NUCLEOTIDE SEQUENCE [LARGE SCALE GENOMIC DNA]</scope>
    <source>
        <strain evidence="2 3">CECT 8446</strain>
    </source>
</reference>
<organism evidence="2 3">
    <name type="scientific">Algoriphagus boseongensis</name>
    <dbReference type="NCBI Taxonomy" id="1442587"/>
    <lineage>
        <taxon>Bacteria</taxon>
        <taxon>Pseudomonadati</taxon>
        <taxon>Bacteroidota</taxon>
        <taxon>Cytophagia</taxon>
        <taxon>Cytophagales</taxon>
        <taxon>Cyclobacteriaceae</taxon>
        <taxon>Algoriphagus</taxon>
    </lineage>
</organism>
<gene>
    <name evidence="2" type="ORF">DFQ04_3039</name>
</gene>
<comment type="caution">
    <text evidence="2">The sequence shown here is derived from an EMBL/GenBank/DDBJ whole genome shotgun (WGS) entry which is preliminary data.</text>
</comment>
<accession>A0A4R6T386</accession>
<keyword evidence="1" id="KW-0732">Signal</keyword>
<sequence>MKRILSLLLFFLAYSVYAQQVSFSMSTDLEGRSSDYGLNGEYLDMEEVCVNMEIELNGAISFSTTIYYMVERLLSSGEAYSVQDGIFADKYKASDAFRAACLTESGYYRVTLYQQYGDAVRTNDYSKIVLTTKEFNLNIKGKPQEKFLTTDTGMSYYEYATLYLYEAKADGGLKSDPEWTFKMGDGKAEIYFVVRMNSPLRLSSLKAKISSYEPKVSAKTGPTRENIQLYKETSWSIPSKDWNAAQASFTIEDKGSYFIELYSQDDQFIETISFKVK</sequence>
<dbReference type="AlphaFoldDB" id="A0A4R6T386"/>
<keyword evidence="3" id="KW-1185">Reference proteome</keyword>
<dbReference type="EMBL" id="SNYF01000008">
    <property type="protein sequence ID" value="TDQ15153.1"/>
    <property type="molecule type" value="Genomic_DNA"/>
</dbReference>
<evidence type="ECO:0000313" key="2">
    <source>
        <dbReference type="EMBL" id="TDQ15153.1"/>
    </source>
</evidence>
<dbReference type="RefSeq" id="WP_133557302.1">
    <property type="nucleotide sequence ID" value="NZ_SNYF01000008.1"/>
</dbReference>